<dbReference type="GO" id="GO:0007034">
    <property type="term" value="P:vacuolar transport"/>
    <property type="evidence" value="ECO:0007669"/>
    <property type="project" value="UniProtKB-ARBA"/>
</dbReference>
<feature type="region of interest" description="Disordered" evidence="4">
    <location>
        <begin position="332"/>
        <end position="468"/>
    </location>
</feature>
<dbReference type="SUPFAM" id="SSF89009">
    <property type="entry name" value="GAT-like domain"/>
    <property type="match status" value="1"/>
</dbReference>
<dbReference type="PANTHER" id="PTHR47789">
    <property type="entry name" value="LAS SEVENTEEN-BINDING PROTEIN 5"/>
    <property type="match status" value="1"/>
</dbReference>
<evidence type="ECO:0000313" key="6">
    <source>
        <dbReference type="EMBL" id="KAJ7631181.1"/>
    </source>
</evidence>
<feature type="compositionally biased region" description="Acidic residues" evidence="4">
    <location>
        <begin position="459"/>
        <end position="468"/>
    </location>
</feature>
<dbReference type="EMBL" id="JARKIF010000009">
    <property type="protein sequence ID" value="KAJ7631181.1"/>
    <property type="molecule type" value="Genomic_DNA"/>
</dbReference>
<dbReference type="InterPro" id="IPR038425">
    <property type="entry name" value="GAT_sf"/>
</dbReference>
<dbReference type="GO" id="GO:0051666">
    <property type="term" value="P:actin cortical patch localization"/>
    <property type="evidence" value="ECO:0007669"/>
    <property type="project" value="TreeGrafter"/>
</dbReference>
<dbReference type="PANTHER" id="PTHR47789:SF1">
    <property type="entry name" value="LAS SEVENTEEN-BINDING PROTEIN 5"/>
    <property type="match status" value="1"/>
</dbReference>
<proteinExistence type="predicted"/>
<keyword evidence="3" id="KW-0175">Coiled coil</keyword>
<name>A0AAD7FLW4_9AGAR</name>
<dbReference type="Pfam" id="PF00790">
    <property type="entry name" value="VHS"/>
    <property type="match status" value="1"/>
</dbReference>
<dbReference type="InterPro" id="IPR045007">
    <property type="entry name" value="LSB5"/>
</dbReference>
<dbReference type="Proteomes" id="UP001221142">
    <property type="component" value="Unassembled WGS sequence"/>
</dbReference>
<dbReference type="CDD" id="cd14232">
    <property type="entry name" value="GAT_LSB5"/>
    <property type="match status" value="1"/>
</dbReference>
<dbReference type="GO" id="GO:0007015">
    <property type="term" value="P:actin filament organization"/>
    <property type="evidence" value="ECO:0007669"/>
    <property type="project" value="InterPro"/>
</dbReference>
<evidence type="ECO:0000256" key="2">
    <source>
        <dbReference type="ARBA" id="ARBA00022927"/>
    </source>
</evidence>
<gene>
    <name evidence="6" type="ORF">FB45DRAFT_559037</name>
</gene>
<keyword evidence="2" id="KW-0653">Protein transport</keyword>
<dbReference type="PROSITE" id="PS50179">
    <property type="entry name" value="VHS"/>
    <property type="match status" value="1"/>
</dbReference>
<feature type="coiled-coil region" evidence="3">
    <location>
        <begin position="166"/>
        <end position="203"/>
    </location>
</feature>
<dbReference type="InterPro" id="IPR004152">
    <property type="entry name" value="GAT_dom"/>
</dbReference>
<dbReference type="Gene3D" id="1.20.58.160">
    <property type="match status" value="1"/>
</dbReference>
<evidence type="ECO:0000256" key="1">
    <source>
        <dbReference type="ARBA" id="ARBA00022448"/>
    </source>
</evidence>
<accession>A0AAD7FLW4</accession>
<dbReference type="CDD" id="cd16980">
    <property type="entry name" value="VHS_Lsb5"/>
    <property type="match status" value="1"/>
</dbReference>
<reference evidence="6" key="1">
    <citation type="submission" date="2023-03" db="EMBL/GenBank/DDBJ databases">
        <title>Massive genome expansion in bonnet fungi (Mycena s.s.) driven by repeated elements and novel gene families across ecological guilds.</title>
        <authorList>
            <consortium name="Lawrence Berkeley National Laboratory"/>
            <person name="Harder C.B."/>
            <person name="Miyauchi S."/>
            <person name="Viragh M."/>
            <person name="Kuo A."/>
            <person name="Thoen E."/>
            <person name="Andreopoulos B."/>
            <person name="Lu D."/>
            <person name="Skrede I."/>
            <person name="Drula E."/>
            <person name="Henrissat B."/>
            <person name="Morin E."/>
            <person name="Kohler A."/>
            <person name="Barry K."/>
            <person name="LaButti K."/>
            <person name="Morin E."/>
            <person name="Salamov A."/>
            <person name="Lipzen A."/>
            <person name="Mereny Z."/>
            <person name="Hegedus B."/>
            <person name="Baldrian P."/>
            <person name="Stursova M."/>
            <person name="Weitz H."/>
            <person name="Taylor A."/>
            <person name="Grigoriev I.V."/>
            <person name="Nagy L.G."/>
            <person name="Martin F."/>
            <person name="Kauserud H."/>
        </authorList>
    </citation>
    <scope>NUCLEOTIDE SEQUENCE</scope>
    <source>
        <strain evidence="6">9284</strain>
    </source>
</reference>
<sequence length="468" mass="51616">MAALALKNAFNREKPHSSVTDWVDILTADSVADEAYDGIPELVDSINLQGAGPAEASRAIRKKLKHGHPHQQYRALVILKALVENCGHKFQTTFADGQLTDALKHLANDSFTDKKVKKKLLLVLASWHDQFKSDPSMSIVAGLYKQPKPTQHSQNLNTMGLPDPEALDREAKRKAAKLEKEQAKEKERLAELERRRLEKERKNRPKRAPFDFEKERPMVLASILEASQASSNLVNAITLVNQEKDSLLTNERVQECLAKAKQARKPVVRYIQLVENEELIGTLIETNDRIITALEMYDKMSSPTAEPEDEAGGVTAGLAAVNISETEVNKLQEKQRMAVARAKNSYRGKSSSKDEDVHPDLHDLNFGVLGSSSQNLPPPMRPSTLSDEDDGHTGGEAYERGSLSDFSDYDSSDEDAHNAAGPSSGRGTRNYATISDDEAASGFRRAKFDSPAGSKVDVDDPFADPFAD</sequence>
<keyword evidence="1" id="KW-0813">Transport</keyword>
<dbReference type="GO" id="GO:0015031">
    <property type="term" value="P:protein transport"/>
    <property type="evidence" value="ECO:0007669"/>
    <property type="project" value="UniProtKB-KW"/>
</dbReference>
<comment type="caution">
    <text evidence="6">The sequence shown here is derived from an EMBL/GenBank/DDBJ whole genome shotgun (WGS) entry which is preliminary data.</text>
</comment>
<protein>
    <recommendedName>
        <fullName evidence="5">VHS domain-containing protein</fullName>
    </recommendedName>
</protein>
<dbReference type="AlphaFoldDB" id="A0AAD7FLW4"/>
<organism evidence="6 7">
    <name type="scientific">Roridomyces roridus</name>
    <dbReference type="NCBI Taxonomy" id="1738132"/>
    <lineage>
        <taxon>Eukaryota</taxon>
        <taxon>Fungi</taxon>
        <taxon>Dikarya</taxon>
        <taxon>Basidiomycota</taxon>
        <taxon>Agaricomycotina</taxon>
        <taxon>Agaricomycetes</taxon>
        <taxon>Agaricomycetidae</taxon>
        <taxon>Agaricales</taxon>
        <taxon>Marasmiineae</taxon>
        <taxon>Mycenaceae</taxon>
        <taxon>Roridomyces</taxon>
    </lineage>
</organism>
<dbReference type="InterPro" id="IPR008942">
    <property type="entry name" value="ENTH_VHS"/>
</dbReference>
<dbReference type="GO" id="GO:0006897">
    <property type="term" value="P:endocytosis"/>
    <property type="evidence" value="ECO:0007669"/>
    <property type="project" value="InterPro"/>
</dbReference>
<dbReference type="GO" id="GO:0043130">
    <property type="term" value="F:ubiquitin binding"/>
    <property type="evidence" value="ECO:0007669"/>
    <property type="project" value="InterPro"/>
</dbReference>
<dbReference type="Pfam" id="PF03127">
    <property type="entry name" value="GAT"/>
    <property type="match status" value="1"/>
</dbReference>
<evidence type="ECO:0000313" key="7">
    <source>
        <dbReference type="Proteomes" id="UP001221142"/>
    </source>
</evidence>
<dbReference type="GO" id="GO:0030479">
    <property type="term" value="C:actin cortical patch"/>
    <property type="evidence" value="ECO:0007669"/>
    <property type="project" value="TreeGrafter"/>
</dbReference>
<dbReference type="GO" id="GO:0035091">
    <property type="term" value="F:phosphatidylinositol binding"/>
    <property type="evidence" value="ECO:0007669"/>
    <property type="project" value="InterPro"/>
</dbReference>
<feature type="domain" description="VHS" evidence="5">
    <location>
        <begin position="26"/>
        <end position="146"/>
    </location>
</feature>
<dbReference type="Gene3D" id="1.25.40.90">
    <property type="match status" value="1"/>
</dbReference>
<feature type="compositionally biased region" description="Basic and acidic residues" evidence="4">
    <location>
        <begin position="351"/>
        <end position="363"/>
    </location>
</feature>
<keyword evidence="7" id="KW-1185">Reference proteome</keyword>
<evidence type="ECO:0000256" key="3">
    <source>
        <dbReference type="SAM" id="Coils"/>
    </source>
</evidence>
<dbReference type="InterPro" id="IPR044103">
    <property type="entry name" value="GAT_LSB5"/>
</dbReference>
<evidence type="ECO:0000256" key="4">
    <source>
        <dbReference type="SAM" id="MobiDB-lite"/>
    </source>
</evidence>
<evidence type="ECO:0000259" key="5">
    <source>
        <dbReference type="PROSITE" id="PS50179"/>
    </source>
</evidence>
<dbReference type="SMART" id="SM00288">
    <property type="entry name" value="VHS"/>
    <property type="match status" value="1"/>
</dbReference>
<dbReference type="SUPFAM" id="SSF48464">
    <property type="entry name" value="ENTH/VHS domain"/>
    <property type="match status" value="1"/>
</dbReference>
<dbReference type="InterPro" id="IPR002014">
    <property type="entry name" value="VHS_dom"/>
</dbReference>